<gene>
    <name evidence="9" type="ORF">NITGR_950075</name>
</gene>
<dbReference type="FunCoup" id="M1Z296">
    <property type="interactions" value="110"/>
</dbReference>
<dbReference type="GO" id="GO:0005886">
    <property type="term" value="C:plasma membrane"/>
    <property type="evidence" value="ECO:0007669"/>
    <property type="project" value="UniProtKB-SubCell"/>
</dbReference>
<protein>
    <submittedName>
        <fullName evidence="9">ABC-type sugar transport system, permease component (Fragment, part 2)</fullName>
    </submittedName>
</protein>
<evidence type="ECO:0000256" key="7">
    <source>
        <dbReference type="RuleBase" id="RU363032"/>
    </source>
</evidence>
<dbReference type="Proteomes" id="UP000011704">
    <property type="component" value="Unassembled WGS sequence"/>
</dbReference>
<dbReference type="GO" id="GO:0055085">
    <property type="term" value="P:transmembrane transport"/>
    <property type="evidence" value="ECO:0007669"/>
    <property type="project" value="InterPro"/>
</dbReference>
<feature type="transmembrane region" description="Helical" evidence="7">
    <location>
        <begin position="78"/>
        <end position="97"/>
    </location>
</feature>
<comment type="subcellular location">
    <subcellularLocation>
        <location evidence="1 7">Cell membrane</location>
        <topology evidence="1 7">Multi-pass membrane protein</topology>
    </subcellularLocation>
</comment>
<sequence>LQNDAFLNVVANSLYVSLGATGVSVVVGTMGAFGLSVLMTRNREMALLALLVVFMLPQVAVVTPLYEVLGVLGGMDTVWGLVLVYSMFTVPLVVWVMTRFFEEIPRTLYHAARVDGCGAWTAFRRVYLPLGVPGMVCAGLLGIIFCWNEFLFALTYTTSYASRTIPVGITLFTGQYEFPWGEIAAASSLVTFPILLAVVGAQKYLVRGLVGSGIKG</sequence>
<keyword evidence="4 7" id="KW-0812">Transmembrane</keyword>
<evidence type="ECO:0000313" key="9">
    <source>
        <dbReference type="EMBL" id="CCQ92117.1"/>
    </source>
</evidence>
<feature type="transmembrane region" description="Helical" evidence="7">
    <location>
        <begin position="178"/>
        <end position="199"/>
    </location>
</feature>
<dbReference type="HOGENOM" id="CLU_016047_1_2_0"/>
<keyword evidence="9" id="KW-0762">Sugar transport</keyword>
<dbReference type="InParanoid" id="M1Z296"/>
<feature type="domain" description="ABC transmembrane type-1" evidence="8">
    <location>
        <begin position="10"/>
        <end position="201"/>
    </location>
</feature>
<name>M1Z296_NITG3</name>
<comment type="caution">
    <text evidence="9">The sequence shown here is derived from an EMBL/GenBank/DDBJ whole genome shotgun (WGS) entry which is preliminary data.</text>
</comment>
<feature type="transmembrane region" description="Helical" evidence="7">
    <location>
        <begin position="134"/>
        <end position="158"/>
    </location>
</feature>
<dbReference type="PROSITE" id="PS50928">
    <property type="entry name" value="ABC_TM1"/>
    <property type="match status" value="1"/>
</dbReference>
<evidence type="ECO:0000259" key="8">
    <source>
        <dbReference type="PROSITE" id="PS50928"/>
    </source>
</evidence>
<evidence type="ECO:0000256" key="4">
    <source>
        <dbReference type="ARBA" id="ARBA00022692"/>
    </source>
</evidence>
<keyword evidence="6 7" id="KW-0472">Membrane</keyword>
<dbReference type="InterPro" id="IPR050901">
    <property type="entry name" value="BP-dep_ABC_trans_perm"/>
</dbReference>
<dbReference type="CDD" id="cd06261">
    <property type="entry name" value="TM_PBP2"/>
    <property type="match status" value="1"/>
</dbReference>
<comment type="similarity">
    <text evidence="7">Belongs to the binding-protein-dependent transport system permease family.</text>
</comment>
<dbReference type="STRING" id="1266370.NITGR_950075"/>
<dbReference type="SUPFAM" id="SSF161098">
    <property type="entry name" value="MetI-like"/>
    <property type="match status" value="1"/>
</dbReference>
<keyword evidence="2 7" id="KW-0813">Transport</keyword>
<dbReference type="InterPro" id="IPR035906">
    <property type="entry name" value="MetI-like_sf"/>
</dbReference>
<reference evidence="9 10" key="1">
    <citation type="journal article" date="2013" name="Front. Microbiol.">
        <title>The genome of Nitrospina gracilis illuminates the metabolism and evolution of the major marine nitrite oxidizer.</title>
        <authorList>
            <person name="Luecker S."/>
            <person name="Nowka B."/>
            <person name="Rattei T."/>
            <person name="Spieck E."/>
            <person name="and Daims H."/>
        </authorList>
    </citation>
    <scope>NUCLEOTIDE SEQUENCE [LARGE SCALE GENOMIC DNA]</scope>
    <source>
        <strain evidence="9 10">3/211</strain>
    </source>
</reference>
<dbReference type="PANTHER" id="PTHR32243">
    <property type="entry name" value="MALTOSE TRANSPORT SYSTEM PERMEASE-RELATED"/>
    <property type="match status" value="1"/>
</dbReference>
<evidence type="ECO:0000256" key="1">
    <source>
        <dbReference type="ARBA" id="ARBA00004651"/>
    </source>
</evidence>
<keyword evidence="5 7" id="KW-1133">Transmembrane helix</keyword>
<evidence type="ECO:0000256" key="6">
    <source>
        <dbReference type="ARBA" id="ARBA00023136"/>
    </source>
</evidence>
<keyword evidence="10" id="KW-1185">Reference proteome</keyword>
<proteinExistence type="inferred from homology"/>
<dbReference type="Pfam" id="PF00528">
    <property type="entry name" value="BPD_transp_1"/>
    <property type="match status" value="1"/>
</dbReference>
<dbReference type="InterPro" id="IPR000515">
    <property type="entry name" value="MetI-like"/>
</dbReference>
<dbReference type="EMBL" id="CAQJ01000105">
    <property type="protein sequence ID" value="CCQ92117.1"/>
    <property type="molecule type" value="Genomic_DNA"/>
</dbReference>
<dbReference type="AlphaFoldDB" id="M1Z296"/>
<dbReference type="Gene3D" id="1.10.3720.10">
    <property type="entry name" value="MetI-like"/>
    <property type="match status" value="1"/>
</dbReference>
<feature type="transmembrane region" description="Helical" evidence="7">
    <location>
        <begin position="14"/>
        <end position="38"/>
    </location>
</feature>
<evidence type="ECO:0000256" key="3">
    <source>
        <dbReference type="ARBA" id="ARBA00022475"/>
    </source>
</evidence>
<organism evidence="9 10">
    <name type="scientific">Nitrospina gracilis (strain 3/211)</name>
    <dbReference type="NCBI Taxonomy" id="1266370"/>
    <lineage>
        <taxon>Bacteria</taxon>
        <taxon>Pseudomonadati</taxon>
        <taxon>Nitrospinota/Tectimicrobiota group</taxon>
        <taxon>Nitrospinota</taxon>
        <taxon>Nitrospinia</taxon>
        <taxon>Nitrospinales</taxon>
        <taxon>Nitrospinaceae</taxon>
        <taxon>Nitrospina</taxon>
    </lineage>
</organism>
<feature type="non-terminal residue" evidence="9">
    <location>
        <position position="1"/>
    </location>
</feature>
<dbReference type="PANTHER" id="PTHR32243:SF18">
    <property type="entry name" value="INNER MEMBRANE ABC TRANSPORTER PERMEASE PROTEIN YCJP"/>
    <property type="match status" value="1"/>
</dbReference>
<evidence type="ECO:0000256" key="2">
    <source>
        <dbReference type="ARBA" id="ARBA00022448"/>
    </source>
</evidence>
<keyword evidence="3" id="KW-1003">Cell membrane</keyword>
<accession>M1Z296</accession>
<feature type="transmembrane region" description="Helical" evidence="7">
    <location>
        <begin position="45"/>
        <end position="66"/>
    </location>
</feature>
<evidence type="ECO:0000256" key="5">
    <source>
        <dbReference type="ARBA" id="ARBA00022989"/>
    </source>
</evidence>
<evidence type="ECO:0000313" key="10">
    <source>
        <dbReference type="Proteomes" id="UP000011704"/>
    </source>
</evidence>